<evidence type="ECO:0000259" key="4">
    <source>
        <dbReference type="Pfam" id="PF05368"/>
    </source>
</evidence>
<dbReference type="PANTHER" id="PTHR47706">
    <property type="entry name" value="NMRA-LIKE FAMILY PROTEIN"/>
    <property type="match status" value="1"/>
</dbReference>
<dbReference type="InterPro" id="IPR036291">
    <property type="entry name" value="NAD(P)-bd_dom_sf"/>
</dbReference>
<evidence type="ECO:0000256" key="3">
    <source>
        <dbReference type="ARBA" id="ARBA00023002"/>
    </source>
</evidence>
<dbReference type="Gene3D" id="3.40.50.720">
    <property type="entry name" value="NAD(P)-binding Rossmann-like Domain"/>
    <property type="match status" value="1"/>
</dbReference>
<dbReference type="OrthoDB" id="10000533at2759"/>
<proteinExistence type="inferred from homology"/>
<name>A0A8K0SGK5_9HYPO</name>
<sequence>MVKIAIAAASSQLARTIIDKLVETKKHEIVAFVRKSPDEFPPLSGVTWVQTTYEDKAELVGLLQGVHTVLCFLAVHLDPRNANQKRLIDASVEAGVKRFAPSEWSTGEKLDASIDSIPWYAGKVEVSDYLKELNRDKKVIEFCRFQPGSFLEYLGHPRVKSKYLYTIPGLVNFEKIHALAMEGTEDDPVAYTSVEDIANIVVRAVDYEGEWPVNGGIRGSVATLKELLRIGEKVRGKPFELEWLKQSDVEAGIINTDNYLVVDLPSIPADQVTAFSKMATGKVLLSQHRGLWTPGDEWNRIFPDYKFVQIEDFLVKIFSDQA</sequence>
<gene>
    <name evidence="5" type="ORF">B0I35DRAFT_399133</name>
</gene>
<keyword evidence="6" id="KW-1185">Reference proteome</keyword>
<evidence type="ECO:0000256" key="1">
    <source>
        <dbReference type="ARBA" id="ARBA00005725"/>
    </source>
</evidence>
<protein>
    <recommendedName>
        <fullName evidence="4">NmrA-like domain-containing protein</fullName>
    </recommendedName>
</protein>
<feature type="domain" description="NmrA-like" evidence="4">
    <location>
        <begin position="3"/>
        <end position="253"/>
    </location>
</feature>
<dbReference type="GO" id="GO:0016491">
    <property type="term" value="F:oxidoreductase activity"/>
    <property type="evidence" value="ECO:0007669"/>
    <property type="project" value="UniProtKB-KW"/>
</dbReference>
<organism evidence="5 6">
    <name type="scientific">Stachybotrys elegans</name>
    <dbReference type="NCBI Taxonomy" id="80388"/>
    <lineage>
        <taxon>Eukaryota</taxon>
        <taxon>Fungi</taxon>
        <taxon>Dikarya</taxon>
        <taxon>Ascomycota</taxon>
        <taxon>Pezizomycotina</taxon>
        <taxon>Sordariomycetes</taxon>
        <taxon>Hypocreomycetidae</taxon>
        <taxon>Hypocreales</taxon>
        <taxon>Stachybotryaceae</taxon>
        <taxon>Stachybotrys</taxon>
    </lineage>
</organism>
<dbReference type="EMBL" id="JAGPNK010000015">
    <property type="protein sequence ID" value="KAH7308669.1"/>
    <property type="molecule type" value="Genomic_DNA"/>
</dbReference>
<keyword evidence="2" id="KW-0521">NADP</keyword>
<reference evidence="5" key="1">
    <citation type="journal article" date="2021" name="Nat. Commun.">
        <title>Genetic determinants of endophytism in the Arabidopsis root mycobiome.</title>
        <authorList>
            <person name="Mesny F."/>
            <person name="Miyauchi S."/>
            <person name="Thiergart T."/>
            <person name="Pickel B."/>
            <person name="Atanasova L."/>
            <person name="Karlsson M."/>
            <person name="Huettel B."/>
            <person name="Barry K.W."/>
            <person name="Haridas S."/>
            <person name="Chen C."/>
            <person name="Bauer D."/>
            <person name="Andreopoulos W."/>
            <person name="Pangilinan J."/>
            <person name="LaButti K."/>
            <person name="Riley R."/>
            <person name="Lipzen A."/>
            <person name="Clum A."/>
            <person name="Drula E."/>
            <person name="Henrissat B."/>
            <person name="Kohler A."/>
            <person name="Grigoriev I.V."/>
            <person name="Martin F.M."/>
            <person name="Hacquard S."/>
        </authorList>
    </citation>
    <scope>NUCLEOTIDE SEQUENCE</scope>
    <source>
        <strain evidence="5">MPI-CAGE-CH-0235</strain>
    </source>
</reference>
<keyword evidence="3" id="KW-0560">Oxidoreductase</keyword>
<dbReference type="Proteomes" id="UP000813444">
    <property type="component" value="Unassembled WGS sequence"/>
</dbReference>
<comment type="similarity">
    <text evidence="1">Belongs to the NmrA-type oxidoreductase family. Isoflavone reductase subfamily.</text>
</comment>
<dbReference type="PANTHER" id="PTHR47706:SF4">
    <property type="entry name" value="NMRA-LIKE DOMAIN-CONTAINING PROTEIN"/>
    <property type="match status" value="1"/>
</dbReference>
<comment type="caution">
    <text evidence="5">The sequence shown here is derived from an EMBL/GenBank/DDBJ whole genome shotgun (WGS) entry which is preliminary data.</text>
</comment>
<evidence type="ECO:0000313" key="5">
    <source>
        <dbReference type="EMBL" id="KAH7308669.1"/>
    </source>
</evidence>
<dbReference type="AlphaFoldDB" id="A0A8K0SGK5"/>
<dbReference type="Gene3D" id="3.90.25.10">
    <property type="entry name" value="UDP-galactose 4-epimerase, domain 1"/>
    <property type="match status" value="1"/>
</dbReference>
<dbReference type="InterPro" id="IPR051609">
    <property type="entry name" value="NmrA/Isoflavone_reductase-like"/>
</dbReference>
<dbReference type="SUPFAM" id="SSF51735">
    <property type="entry name" value="NAD(P)-binding Rossmann-fold domains"/>
    <property type="match status" value="1"/>
</dbReference>
<dbReference type="InterPro" id="IPR008030">
    <property type="entry name" value="NmrA-like"/>
</dbReference>
<evidence type="ECO:0000256" key="2">
    <source>
        <dbReference type="ARBA" id="ARBA00022857"/>
    </source>
</evidence>
<evidence type="ECO:0000313" key="6">
    <source>
        <dbReference type="Proteomes" id="UP000813444"/>
    </source>
</evidence>
<dbReference type="Pfam" id="PF05368">
    <property type="entry name" value="NmrA"/>
    <property type="match status" value="1"/>
</dbReference>
<accession>A0A8K0SGK5</accession>